<dbReference type="HOGENOM" id="CLU_1321177_0_0_1"/>
<dbReference type="Proteomes" id="UP000029725">
    <property type="component" value="Unassembled WGS sequence"/>
</dbReference>
<name>A0A098VMQ8_9MICR</name>
<dbReference type="RefSeq" id="XP_013236750.1">
    <property type="nucleotide sequence ID" value="XM_013381296.1"/>
</dbReference>
<keyword evidence="2" id="KW-1185">Reference proteome</keyword>
<comment type="caution">
    <text evidence="1">The sequence shown here is derived from an EMBL/GenBank/DDBJ whole genome shotgun (WGS) entry which is preliminary data.</text>
</comment>
<sequence length="208" mass="23681">MFPSASATVSVRLKYPIERLQSIYQSIALKACEIFDEDPSILWRKNPLKNINLNKRDATRDGIKYLSGKTYALDYLSYFPLNQNELLYPLRTKYASIVPIKHAQNPNSPSSKLKDLLPSTAKTSFTDIDRSKNYPVSNEEQACLSTLESSLEPDGHLFHISRELGAAFNFIPPELNSVYKANVRERKKIHNKLPPARSVVKRAKKTKK</sequence>
<gene>
    <name evidence="1" type="ORF">DI09_77p130</name>
</gene>
<dbReference type="VEuPathDB" id="MicrosporidiaDB:DI09_77p130"/>
<evidence type="ECO:0000313" key="2">
    <source>
        <dbReference type="Proteomes" id="UP000029725"/>
    </source>
</evidence>
<accession>A0A098VMQ8</accession>
<dbReference type="AlphaFoldDB" id="A0A098VMQ8"/>
<proteinExistence type="predicted"/>
<reference evidence="1 2" key="1">
    <citation type="submission" date="2014-04" db="EMBL/GenBank/DDBJ databases">
        <title>A new species of microsporidia sheds light on the evolution of extreme parasitism.</title>
        <authorList>
            <person name="Haag K.L."/>
            <person name="James T.Y."/>
            <person name="Larsson R."/>
            <person name="Schaer T.M."/>
            <person name="Refardt D."/>
            <person name="Pombert J.-F."/>
            <person name="Ebert D."/>
        </authorList>
    </citation>
    <scope>NUCLEOTIDE SEQUENCE [LARGE SCALE GENOMIC DNA]</scope>
    <source>
        <strain evidence="1 2">UGP3</strain>
        <tissue evidence="1">Spores</tissue>
    </source>
</reference>
<protein>
    <submittedName>
        <fullName evidence="1">Uncharacterized protein</fullName>
    </submittedName>
</protein>
<organism evidence="1 2">
    <name type="scientific">Mitosporidium daphniae</name>
    <dbReference type="NCBI Taxonomy" id="1485682"/>
    <lineage>
        <taxon>Eukaryota</taxon>
        <taxon>Fungi</taxon>
        <taxon>Fungi incertae sedis</taxon>
        <taxon>Microsporidia</taxon>
        <taxon>Mitosporidium</taxon>
    </lineage>
</organism>
<evidence type="ECO:0000313" key="1">
    <source>
        <dbReference type="EMBL" id="KGG50323.1"/>
    </source>
</evidence>
<dbReference type="GeneID" id="25260792"/>
<dbReference type="EMBL" id="JMKJ01000587">
    <property type="protein sequence ID" value="KGG50323.1"/>
    <property type="molecule type" value="Genomic_DNA"/>
</dbReference>